<dbReference type="InterPro" id="IPR001387">
    <property type="entry name" value="Cro/C1-type_HTH"/>
</dbReference>
<feature type="domain" description="Cytoskeleton protein RodZ-like C-terminal" evidence="3">
    <location>
        <begin position="270"/>
        <end position="341"/>
    </location>
</feature>
<name>A0A562J068_9GAMM</name>
<dbReference type="EMBL" id="VLKG01000002">
    <property type="protein sequence ID" value="TWH76691.1"/>
    <property type="molecule type" value="Genomic_DNA"/>
</dbReference>
<reference evidence="4 5" key="1">
    <citation type="submission" date="2019-07" db="EMBL/GenBank/DDBJ databases">
        <title>Genomic Encyclopedia of Type Strains, Phase I: the one thousand microbial genomes (KMG-I) project.</title>
        <authorList>
            <person name="Kyrpides N."/>
        </authorList>
    </citation>
    <scope>NUCLEOTIDE SEQUENCE [LARGE SCALE GENOMIC DNA]</scope>
    <source>
        <strain evidence="4 5">DSM 375</strain>
    </source>
</reference>
<dbReference type="AlphaFoldDB" id="A0A562J068"/>
<dbReference type="InterPro" id="IPR010982">
    <property type="entry name" value="Lambda_DNA-bd_dom_sf"/>
</dbReference>
<organism evidence="4 5">
    <name type="scientific">Azomonas agilis</name>
    <dbReference type="NCBI Taxonomy" id="116849"/>
    <lineage>
        <taxon>Bacteria</taxon>
        <taxon>Pseudomonadati</taxon>
        <taxon>Pseudomonadota</taxon>
        <taxon>Gammaproteobacteria</taxon>
        <taxon>Pseudomonadales</taxon>
        <taxon>Pseudomonadaceae</taxon>
        <taxon>Azomonas</taxon>
    </lineage>
</organism>
<keyword evidence="2" id="KW-1133">Transmembrane helix</keyword>
<dbReference type="InterPro" id="IPR025194">
    <property type="entry name" value="RodZ-like_C"/>
</dbReference>
<evidence type="ECO:0000313" key="4">
    <source>
        <dbReference type="EMBL" id="TWH76691.1"/>
    </source>
</evidence>
<dbReference type="Proteomes" id="UP000319627">
    <property type="component" value="Unassembled WGS sequence"/>
</dbReference>
<evidence type="ECO:0000256" key="1">
    <source>
        <dbReference type="SAM" id="MobiDB-lite"/>
    </source>
</evidence>
<feature type="transmembrane region" description="Helical" evidence="2">
    <location>
        <begin position="113"/>
        <end position="134"/>
    </location>
</feature>
<feature type="region of interest" description="Disordered" evidence="1">
    <location>
        <begin position="228"/>
        <end position="265"/>
    </location>
</feature>
<dbReference type="RefSeq" id="WP_144570477.1">
    <property type="nucleotide sequence ID" value="NZ_VLKG01000002.1"/>
</dbReference>
<dbReference type="SUPFAM" id="SSF47413">
    <property type="entry name" value="lambda repressor-like DNA-binding domains"/>
    <property type="match status" value="1"/>
</dbReference>
<feature type="region of interest" description="Disordered" evidence="1">
    <location>
        <begin position="188"/>
        <end position="214"/>
    </location>
</feature>
<proteinExistence type="predicted"/>
<dbReference type="PANTHER" id="PTHR34475">
    <property type="match status" value="1"/>
</dbReference>
<accession>A0A562J068</accession>
<keyword evidence="2" id="KW-0472">Membrane</keyword>
<dbReference type="OrthoDB" id="9790252at2"/>
<comment type="caution">
    <text evidence="4">The sequence shown here is derived from an EMBL/GenBank/DDBJ whole genome shotgun (WGS) entry which is preliminary data.</text>
</comment>
<evidence type="ECO:0000259" key="3">
    <source>
        <dbReference type="Pfam" id="PF13464"/>
    </source>
</evidence>
<protein>
    <submittedName>
        <fullName evidence="4">Cytoskeleton protein RodZ</fullName>
    </submittedName>
</protein>
<keyword evidence="2" id="KW-0812">Transmembrane</keyword>
<dbReference type="PANTHER" id="PTHR34475:SF1">
    <property type="entry name" value="CYTOSKELETON PROTEIN RODZ"/>
    <property type="match status" value="1"/>
</dbReference>
<dbReference type="InterPro" id="IPR050400">
    <property type="entry name" value="Bact_Cytoskel_RodZ"/>
</dbReference>
<evidence type="ECO:0000256" key="2">
    <source>
        <dbReference type="SAM" id="Phobius"/>
    </source>
</evidence>
<evidence type="ECO:0000313" key="5">
    <source>
        <dbReference type="Proteomes" id="UP000319627"/>
    </source>
</evidence>
<gene>
    <name evidence="4" type="ORF">LX59_00736</name>
</gene>
<dbReference type="GO" id="GO:0003677">
    <property type="term" value="F:DNA binding"/>
    <property type="evidence" value="ECO:0007669"/>
    <property type="project" value="InterPro"/>
</dbReference>
<dbReference type="Gene3D" id="1.10.260.40">
    <property type="entry name" value="lambda repressor-like DNA-binding domains"/>
    <property type="match status" value="1"/>
</dbReference>
<dbReference type="Pfam" id="PF13464">
    <property type="entry name" value="RodZ_C"/>
    <property type="match status" value="1"/>
</dbReference>
<dbReference type="CDD" id="cd00093">
    <property type="entry name" value="HTH_XRE"/>
    <property type="match status" value="1"/>
</dbReference>
<dbReference type="Pfam" id="PF13413">
    <property type="entry name" value="HTH_25"/>
    <property type="match status" value="1"/>
</dbReference>
<keyword evidence="5" id="KW-1185">Reference proteome</keyword>
<sequence length="344" mass="37028">MNTPQFDASALASMPNPGELLRATREQHGLSLAGVSLQLNLPERTLAQIEAGDFSHLPGHTFARGYVRAYAKLLDLDQTQVVELFDRYTGTDAKGSQVQSLGHIEEPTRLSSIGLRLVSLVLLFLLATLGFFLWQENNLTLQVSQITNSLRHVEVEAADGSVQVHSLEDTPEPPTQATALSVGTAHSIPLPLNTGHTIPAPVREPESKPQTAKPELVQHTPATPLSQLQPVQQPTEPKPEQPHSLAPTPPQADTGAVAQPPAASSERPLVLHFSADCWSRVVDADGRVLLNGLMKAGVTQALQGKEPFSVQLGFARGVQVIYRGTEVDLAPHTRGSVARFKLGQ</sequence>